<name>A0A1E3BHI4_ASPCR</name>
<organism evidence="4 5">
    <name type="scientific">Aspergillus cristatus</name>
    <name type="common">Chinese Fuzhuan brick tea-fermentation fungus</name>
    <name type="synonym">Eurotium cristatum</name>
    <dbReference type="NCBI Taxonomy" id="573508"/>
    <lineage>
        <taxon>Eukaryota</taxon>
        <taxon>Fungi</taxon>
        <taxon>Dikarya</taxon>
        <taxon>Ascomycota</taxon>
        <taxon>Pezizomycotina</taxon>
        <taxon>Eurotiomycetes</taxon>
        <taxon>Eurotiomycetidae</taxon>
        <taxon>Eurotiales</taxon>
        <taxon>Aspergillaceae</taxon>
        <taxon>Aspergillus</taxon>
        <taxon>Aspergillus subgen. Aspergillus</taxon>
    </lineage>
</organism>
<reference evidence="4 5" key="1">
    <citation type="journal article" date="2016" name="BMC Genomics">
        <title>Comparative genomic and transcriptomic analyses of the Fuzhuan brick tea-fermentation fungus Aspergillus cristatus.</title>
        <authorList>
            <person name="Ge Y."/>
            <person name="Wang Y."/>
            <person name="Liu Y."/>
            <person name="Tan Y."/>
            <person name="Ren X."/>
            <person name="Zhang X."/>
            <person name="Hyde K.D."/>
            <person name="Liu Y."/>
            <person name="Liu Z."/>
        </authorList>
    </citation>
    <scope>NUCLEOTIDE SEQUENCE [LARGE SCALE GENOMIC DNA]</scope>
    <source>
        <strain evidence="4 5">GZAAS20.1005</strain>
    </source>
</reference>
<dbReference type="PROSITE" id="PS50297">
    <property type="entry name" value="ANK_REP_REGION"/>
    <property type="match status" value="1"/>
</dbReference>
<evidence type="ECO:0000256" key="3">
    <source>
        <dbReference type="PROSITE-ProRule" id="PRU00023"/>
    </source>
</evidence>
<dbReference type="OrthoDB" id="426293at2759"/>
<dbReference type="VEuPathDB" id="FungiDB:SI65_03488"/>
<feature type="repeat" description="ANK" evidence="3">
    <location>
        <begin position="139"/>
        <end position="171"/>
    </location>
</feature>
<dbReference type="Proteomes" id="UP000094569">
    <property type="component" value="Unassembled WGS sequence"/>
</dbReference>
<evidence type="ECO:0000313" key="5">
    <source>
        <dbReference type="Proteomes" id="UP000094569"/>
    </source>
</evidence>
<dbReference type="EMBL" id="JXNT01000003">
    <property type="protein sequence ID" value="ODM20435.1"/>
    <property type="molecule type" value="Genomic_DNA"/>
</dbReference>
<evidence type="ECO:0000256" key="2">
    <source>
        <dbReference type="ARBA" id="ARBA00023043"/>
    </source>
</evidence>
<dbReference type="SMART" id="SM00248">
    <property type="entry name" value="ANK"/>
    <property type="match status" value="4"/>
</dbReference>
<gene>
    <name evidence="4" type="ORF">SI65_03488</name>
</gene>
<dbReference type="InterPro" id="IPR036770">
    <property type="entry name" value="Ankyrin_rpt-contain_sf"/>
</dbReference>
<dbReference type="InterPro" id="IPR002110">
    <property type="entry name" value="Ankyrin_rpt"/>
</dbReference>
<keyword evidence="2 3" id="KW-0040">ANK repeat</keyword>
<dbReference type="PANTHER" id="PTHR24134:SF9">
    <property type="entry name" value="ANKYRIN REPEAT AND SOCS BOX PROTEIN 8"/>
    <property type="match status" value="1"/>
</dbReference>
<dbReference type="PROSITE" id="PS50088">
    <property type="entry name" value="ANK_REPEAT"/>
    <property type="match status" value="2"/>
</dbReference>
<dbReference type="PANTHER" id="PTHR24134">
    <property type="entry name" value="ANKYRIN REPEAT-CONTAINING PROTEIN DDB_G0279043"/>
    <property type="match status" value="1"/>
</dbReference>
<evidence type="ECO:0000256" key="1">
    <source>
        <dbReference type="ARBA" id="ARBA00022737"/>
    </source>
</evidence>
<keyword evidence="5" id="KW-1185">Reference proteome</keyword>
<comment type="caution">
    <text evidence="4">The sequence shown here is derived from an EMBL/GenBank/DDBJ whole genome shotgun (WGS) entry which is preliminary data.</text>
</comment>
<dbReference type="Pfam" id="PF12796">
    <property type="entry name" value="Ank_2"/>
    <property type="match status" value="1"/>
</dbReference>
<proteinExistence type="predicted"/>
<accession>A0A1E3BHI4</accession>
<dbReference type="STRING" id="573508.A0A1E3BHI4"/>
<dbReference type="Gene3D" id="1.25.40.20">
    <property type="entry name" value="Ankyrin repeat-containing domain"/>
    <property type="match status" value="1"/>
</dbReference>
<dbReference type="AlphaFoldDB" id="A0A1E3BHI4"/>
<keyword evidence="1" id="KW-0677">Repeat</keyword>
<sequence length="177" mass="19723">MAQEDWKIIWSSAPEDQLATWKSLLNKGTPTNASLEHILCRAIVSKDYDLVRTCLSHGAQLNEWVYAGLDVNHQNDRTGGYVAMTASGTNLEFTRFLLEHGADPNINPLTDFYPALYVAASNDNFEMAELLIQYGARVNGLGALGAAARRKRYAMMEFLFRHGADVNDDAKDAKRLL</sequence>
<protein>
    <submittedName>
        <fullName evidence="4">Uncharacterized protein</fullName>
    </submittedName>
</protein>
<feature type="repeat" description="ANK" evidence="3">
    <location>
        <begin position="111"/>
        <end position="143"/>
    </location>
</feature>
<evidence type="ECO:0000313" key="4">
    <source>
        <dbReference type="EMBL" id="ODM20435.1"/>
    </source>
</evidence>
<dbReference type="SUPFAM" id="SSF48403">
    <property type="entry name" value="Ankyrin repeat"/>
    <property type="match status" value="1"/>
</dbReference>